<gene>
    <name evidence="1" type="ORF">L6164_013788</name>
</gene>
<dbReference type="Proteomes" id="UP000828941">
    <property type="component" value="Chromosome 6"/>
</dbReference>
<name>A0ACB9NFB8_BAUVA</name>
<organism evidence="1 2">
    <name type="scientific">Bauhinia variegata</name>
    <name type="common">Purple orchid tree</name>
    <name type="synonym">Phanera variegata</name>
    <dbReference type="NCBI Taxonomy" id="167791"/>
    <lineage>
        <taxon>Eukaryota</taxon>
        <taxon>Viridiplantae</taxon>
        <taxon>Streptophyta</taxon>
        <taxon>Embryophyta</taxon>
        <taxon>Tracheophyta</taxon>
        <taxon>Spermatophyta</taxon>
        <taxon>Magnoliopsida</taxon>
        <taxon>eudicotyledons</taxon>
        <taxon>Gunneridae</taxon>
        <taxon>Pentapetalae</taxon>
        <taxon>rosids</taxon>
        <taxon>fabids</taxon>
        <taxon>Fabales</taxon>
        <taxon>Fabaceae</taxon>
        <taxon>Cercidoideae</taxon>
        <taxon>Cercideae</taxon>
        <taxon>Bauhiniinae</taxon>
        <taxon>Bauhinia</taxon>
    </lineage>
</organism>
<proteinExistence type="predicted"/>
<reference evidence="1 2" key="1">
    <citation type="journal article" date="2022" name="DNA Res.">
        <title>Chromosomal-level genome assembly of the orchid tree Bauhinia variegata (Leguminosae; Cercidoideae) supports the allotetraploid origin hypothesis of Bauhinia.</title>
        <authorList>
            <person name="Zhong Y."/>
            <person name="Chen Y."/>
            <person name="Zheng D."/>
            <person name="Pang J."/>
            <person name="Liu Y."/>
            <person name="Luo S."/>
            <person name="Meng S."/>
            <person name="Qian L."/>
            <person name="Wei D."/>
            <person name="Dai S."/>
            <person name="Zhou R."/>
        </authorList>
    </citation>
    <scope>NUCLEOTIDE SEQUENCE [LARGE SCALE GENOMIC DNA]</scope>
    <source>
        <strain evidence="1">BV-YZ2020</strain>
    </source>
</reference>
<comment type="caution">
    <text evidence="1">The sequence shown here is derived from an EMBL/GenBank/DDBJ whole genome shotgun (WGS) entry which is preliminary data.</text>
</comment>
<accession>A0ACB9NFB8</accession>
<keyword evidence="2" id="KW-1185">Reference proteome</keyword>
<sequence length="72" mass="8227">MRDRRAFQAHETKVRRRGIVVNVEAKRAEETLMVLEDAIGAETTMMGSVANVVEEEGRLFDAAAVARRRRWL</sequence>
<evidence type="ECO:0000313" key="2">
    <source>
        <dbReference type="Proteomes" id="UP000828941"/>
    </source>
</evidence>
<evidence type="ECO:0000313" key="1">
    <source>
        <dbReference type="EMBL" id="KAI4335110.1"/>
    </source>
</evidence>
<protein>
    <submittedName>
        <fullName evidence="1">Uncharacterized protein</fullName>
    </submittedName>
</protein>
<dbReference type="EMBL" id="CM039431">
    <property type="protein sequence ID" value="KAI4335110.1"/>
    <property type="molecule type" value="Genomic_DNA"/>
</dbReference>